<name>A0A4Z1HZN0_9HELO</name>
<organism evidence="2 3">
    <name type="scientific">Botryotinia convoluta</name>
    <dbReference type="NCBI Taxonomy" id="54673"/>
    <lineage>
        <taxon>Eukaryota</taxon>
        <taxon>Fungi</taxon>
        <taxon>Dikarya</taxon>
        <taxon>Ascomycota</taxon>
        <taxon>Pezizomycotina</taxon>
        <taxon>Leotiomycetes</taxon>
        <taxon>Helotiales</taxon>
        <taxon>Sclerotiniaceae</taxon>
        <taxon>Botryotinia</taxon>
    </lineage>
</organism>
<evidence type="ECO:0000313" key="2">
    <source>
        <dbReference type="EMBL" id="TGO54758.1"/>
    </source>
</evidence>
<evidence type="ECO:0000313" key="3">
    <source>
        <dbReference type="Proteomes" id="UP000297527"/>
    </source>
</evidence>
<dbReference type="EMBL" id="PQXN01000102">
    <property type="protein sequence ID" value="TGO54758.1"/>
    <property type="molecule type" value="Genomic_DNA"/>
</dbReference>
<protein>
    <submittedName>
        <fullName evidence="2">Uncharacterized protein</fullName>
    </submittedName>
</protein>
<sequence>MAMNDTESESSNRLFKCRSGGCRALKLRPTDEQSLPEHVSGRCLASDLGAIFEPLIAMVSATVTTRYTLYYEQGRIMANIQTQMIPNTKPMGYTFNSESFNVILDPYALSLLASCLLLGCSISSFTHRRQGHDRCQSLILVFAILTATTIGFGLGIDANLIMLGFVPWALILAMIFSVFVHWTIRRHRRPRNCPGVFFLERIGKNIMASRLEETHGC</sequence>
<feature type="transmembrane region" description="Helical" evidence="1">
    <location>
        <begin position="138"/>
        <end position="156"/>
    </location>
</feature>
<gene>
    <name evidence="2" type="ORF">BCON_0102g00140</name>
</gene>
<dbReference type="AlphaFoldDB" id="A0A4Z1HZN0"/>
<proteinExistence type="predicted"/>
<dbReference type="OrthoDB" id="4768569at2759"/>
<keyword evidence="1" id="KW-0472">Membrane</keyword>
<keyword evidence="1" id="KW-0812">Transmembrane</keyword>
<comment type="caution">
    <text evidence="2">The sequence shown here is derived from an EMBL/GenBank/DDBJ whole genome shotgun (WGS) entry which is preliminary data.</text>
</comment>
<keyword evidence="1" id="KW-1133">Transmembrane helix</keyword>
<feature type="transmembrane region" description="Helical" evidence="1">
    <location>
        <begin position="162"/>
        <end position="182"/>
    </location>
</feature>
<reference evidence="2 3" key="1">
    <citation type="submission" date="2017-12" db="EMBL/GenBank/DDBJ databases">
        <title>Comparative genomics of Botrytis spp.</title>
        <authorList>
            <person name="Valero-Jimenez C.A."/>
            <person name="Tapia P."/>
            <person name="Veloso J."/>
            <person name="Silva-Moreno E."/>
            <person name="Staats M."/>
            <person name="Valdes J.H."/>
            <person name="Van Kan J.A.L."/>
        </authorList>
    </citation>
    <scope>NUCLEOTIDE SEQUENCE [LARGE SCALE GENOMIC DNA]</scope>
    <source>
        <strain evidence="2 3">MUCL11595</strain>
    </source>
</reference>
<keyword evidence="3" id="KW-1185">Reference proteome</keyword>
<feature type="transmembrane region" description="Helical" evidence="1">
    <location>
        <begin position="107"/>
        <end position="126"/>
    </location>
</feature>
<accession>A0A4Z1HZN0</accession>
<evidence type="ECO:0000256" key="1">
    <source>
        <dbReference type="SAM" id="Phobius"/>
    </source>
</evidence>
<dbReference type="Proteomes" id="UP000297527">
    <property type="component" value="Unassembled WGS sequence"/>
</dbReference>